<feature type="non-terminal residue" evidence="1">
    <location>
        <position position="65"/>
    </location>
</feature>
<protein>
    <submittedName>
        <fullName evidence="1">Uncharacterized protein</fullName>
    </submittedName>
</protein>
<accession>A0A6H5GMA6</accession>
<sequence>MIHSMHNDPIRFLIRKTYKRPVPKSWTAMGIGLVMHKGKAISYNVIAHQYASQDSIAEPSKQQLK</sequence>
<name>A0A6H5GMA6_9HEMI</name>
<dbReference type="Proteomes" id="UP000479000">
    <property type="component" value="Unassembled WGS sequence"/>
</dbReference>
<gene>
    <name evidence="1" type="ORF">NTEN_LOCUS9692</name>
</gene>
<evidence type="ECO:0000313" key="1">
    <source>
        <dbReference type="EMBL" id="CAB0004215.1"/>
    </source>
</evidence>
<keyword evidence="2" id="KW-1185">Reference proteome</keyword>
<proteinExistence type="predicted"/>
<organism evidence="1 2">
    <name type="scientific">Nesidiocoris tenuis</name>
    <dbReference type="NCBI Taxonomy" id="355587"/>
    <lineage>
        <taxon>Eukaryota</taxon>
        <taxon>Metazoa</taxon>
        <taxon>Ecdysozoa</taxon>
        <taxon>Arthropoda</taxon>
        <taxon>Hexapoda</taxon>
        <taxon>Insecta</taxon>
        <taxon>Pterygota</taxon>
        <taxon>Neoptera</taxon>
        <taxon>Paraneoptera</taxon>
        <taxon>Hemiptera</taxon>
        <taxon>Heteroptera</taxon>
        <taxon>Panheteroptera</taxon>
        <taxon>Cimicomorpha</taxon>
        <taxon>Miridae</taxon>
        <taxon>Dicyphina</taxon>
        <taxon>Nesidiocoris</taxon>
    </lineage>
</organism>
<dbReference type="AlphaFoldDB" id="A0A6H5GMA6"/>
<reference evidence="1 2" key="1">
    <citation type="submission" date="2020-02" db="EMBL/GenBank/DDBJ databases">
        <authorList>
            <person name="Ferguson B K."/>
        </authorList>
    </citation>
    <scope>NUCLEOTIDE SEQUENCE [LARGE SCALE GENOMIC DNA]</scope>
</reference>
<dbReference type="EMBL" id="CADCXU010014728">
    <property type="protein sequence ID" value="CAB0004215.1"/>
    <property type="molecule type" value="Genomic_DNA"/>
</dbReference>
<evidence type="ECO:0000313" key="2">
    <source>
        <dbReference type="Proteomes" id="UP000479000"/>
    </source>
</evidence>